<dbReference type="Proteomes" id="UP000676169">
    <property type="component" value="Chromosome"/>
</dbReference>
<accession>A0A975J337</accession>
<organism evidence="2 3">
    <name type="scientific">Luteolibacter ambystomatis</name>
    <dbReference type="NCBI Taxonomy" id="2824561"/>
    <lineage>
        <taxon>Bacteria</taxon>
        <taxon>Pseudomonadati</taxon>
        <taxon>Verrucomicrobiota</taxon>
        <taxon>Verrucomicrobiia</taxon>
        <taxon>Verrucomicrobiales</taxon>
        <taxon>Verrucomicrobiaceae</taxon>
        <taxon>Luteolibacter</taxon>
    </lineage>
</organism>
<sequence>MAFPPEAATAFHDTMLATGWTSKHGHPIRDWRAAFRRYLSVWNQREQQSPPKPQGRGDPRIRHPAPATILEPMEWEKVPGHQ</sequence>
<name>A0A975J337_9BACT</name>
<feature type="region of interest" description="Disordered" evidence="1">
    <location>
        <begin position="43"/>
        <end position="82"/>
    </location>
</feature>
<dbReference type="AlphaFoldDB" id="A0A975J337"/>
<protein>
    <submittedName>
        <fullName evidence="2">Uncharacterized protein</fullName>
    </submittedName>
</protein>
<keyword evidence="3" id="KW-1185">Reference proteome</keyword>
<gene>
    <name evidence="2" type="ORF">KBB96_09365</name>
</gene>
<dbReference type="EMBL" id="CP073100">
    <property type="protein sequence ID" value="QUE53087.1"/>
    <property type="molecule type" value="Genomic_DNA"/>
</dbReference>
<dbReference type="KEGG" id="lamb:KBB96_09365"/>
<reference evidence="2" key="1">
    <citation type="submission" date="2021-04" db="EMBL/GenBank/DDBJ databases">
        <title>Luteolibacter sp. 32A isolated from the skin of an Anderson's salamander (Ambystoma andersonii).</title>
        <authorList>
            <person name="Spergser J."/>
            <person name="Busse H.-J."/>
        </authorList>
    </citation>
    <scope>NUCLEOTIDE SEQUENCE</scope>
    <source>
        <strain evidence="2">32A</strain>
    </source>
</reference>
<evidence type="ECO:0000313" key="3">
    <source>
        <dbReference type="Proteomes" id="UP000676169"/>
    </source>
</evidence>
<evidence type="ECO:0000313" key="2">
    <source>
        <dbReference type="EMBL" id="QUE53087.1"/>
    </source>
</evidence>
<evidence type="ECO:0000256" key="1">
    <source>
        <dbReference type="SAM" id="MobiDB-lite"/>
    </source>
</evidence>
<dbReference type="RefSeq" id="WP_211634431.1">
    <property type="nucleotide sequence ID" value="NZ_CP073100.1"/>
</dbReference>
<proteinExistence type="predicted"/>